<dbReference type="GeneID" id="41991538"/>
<evidence type="ECO:0000259" key="3">
    <source>
        <dbReference type="Pfam" id="PF20994"/>
    </source>
</evidence>
<feature type="compositionally biased region" description="Acidic residues" evidence="2">
    <location>
        <begin position="347"/>
        <end position="356"/>
    </location>
</feature>
<dbReference type="Proteomes" id="UP000253153">
    <property type="component" value="Unassembled WGS sequence"/>
</dbReference>
<dbReference type="InterPro" id="IPR048743">
    <property type="entry name" value="AME1"/>
</dbReference>
<proteinExistence type="predicted"/>
<dbReference type="AlphaFoldDB" id="A0A366S786"/>
<keyword evidence="1" id="KW-0175">Coiled coil</keyword>
<feature type="compositionally biased region" description="Low complexity" evidence="2">
    <location>
        <begin position="314"/>
        <end position="323"/>
    </location>
</feature>
<feature type="compositionally biased region" description="Basic and acidic residues" evidence="2">
    <location>
        <begin position="89"/>
        <end position="105"/>
    </location>
</feature>
<dbReference type="Pfam" id="PF20994">
    <property type="entry name" value="CENPU"/>
    <property type="match status" value="1"/>
</dbReference>
<name>A0A366S786_9HYPO</name>
<feature type="compositionally biased region" description="Acidic residues" evidence="2">
    <location>
        <begin position="111"/>
        <end position="150"/>
    </location>
</feature>
<feature type="compositionally biased region" description="Basic residues" evidence="2">
    <location>
        <begin position="327"/>
        <end position="336"/>
    </location>
</feature>
<dbReference type="EMBL" id="QKXC01000043">
    <property type="protein sequence ID" value="RBR25184.1"/>
    <property type="molecule type" value="Genomic_DNA"/>
</dbReference>
<feature type="compositionally biased region" description="Acidic residues" evidence="2">
    <location>
        <begin position="262"/>
        <end position="313"/>
    </location>
</feature>
<evidence type="ECO:0000313" key="4">
    <source>
        <dbReference type="EMBL" id="RBR25184.1"/>
    </source>
</evidence>
<dbReference type="RefSeq" id="XP_031019775.1">
    <property type="nucleotide sequence ID" value="XM_031156242.1"/>
</dbReference>
<feature type="compositionally biased region" description="Basic and acidic residues" evidence="2">
    <location>
        <begin position="389"/>
        <end position="411"/>
    </location>
</feature>
<feature type="compositionally biased region" description="Low complexity" evidence="2">
    <location>
        <begin position="47"/>
        <end position="62"/>
    </location>
</feature>
<sequence>MLIPATGQQGRDQRLQERLRGAQRTNIQDDSFNLDFNLDIAGLNIASSTPAAPKPAPLASSANTSAKRKRLENEPPSSQRSGRRRSPRIRSDDPYDLPDTSKEEGAQDTSGEVEAEIEEPAIDAVEEPEAEPELEPEPEPEDEPEPEPEPELPSPAQSSEATEENEPEIELPVLPNENGSVSEARPSSRRTEDVQSPPEEAQNMQIDALSSTTRIHAALAEQDNAPPSSSPLANKVRRSEGPTIVRSRMSYRKASRATEVSQDGDEPEQPEAPADDELTEDAPSEDEPNITAEPVEEDVAMEDENTQEEEEAVAEAIDAVEAAKVLGQKRPRRSPRRSQPSQSPQAEPEEQAEEEERAPKRRRGRPSDSPATQRQPAAKPKATAKTKSRKGEKPLPKQVRKAREAEKARRVSDGSAIEITVQRFVNFKKYGKEAGEEDQLAGDVPFTMNGETVVDVFSQVCLEVIDGTVAKLYETLSTTEEKDKKKECRIKILALEAYKEELNGRLLQQAIHLNDWQTLRKRVRIVQREKLSLREEILRLKAEREQVALRMDAVRIKHEEDTKESKHRLDTSATMHDVDMAVERGRDAPELSRAQEKKADLANLELLVARITDEASSASSAGGMLQQVKNFNAFLERAAIAMETKGR</sequence>
<feature type="coiled-coil region" evidence="1">
    <location>
        <begin position="523"/>
        <end position="550"/>
    </location>
</feature>
<keyword evidence="5" id="KW-1185">Reference proteome</keyword>
<organism evidence="4 5">
    <name type="scientific">Fusarium coffeatum</name>
    <dbReference type="NCBI Taxonomy" id="231269"/>
    <lineage>
        <taxon>Eukaryota</taxon>
        <taxon>Fungi</taxon>
        <taxon>Dikarya</taxon>
        <taxon>Ascomycota</taxon>
        <taxon>Pezizomycotina</taxon>
        <taxon>Sordariomycetes</taxon>
        <taxon>Hypocreomycetidae</taxon>
        <taxon>Hypocreales</taxon>
        <taxon>Nectriaceae</taxon>
        <taxon>Fusarium</taxon>
        <taxon>Fusarium incarnatum-equiseti species complex</taxon>
    </lineage>
</organism>
<feature type="compositionally biased region" description="Low complexity" evidence="2">
    <location>
        <begin position="337"/>
        <end position="346"/>
    </location>
</feature>
<evidence type="ECO:0000313" key="5">
    <source>
        <dbReference type="Proteomes" id="UP000253153"/>
    </source>
</evidence>
<feature type="compositionally biased region" description="Polar residues" evidence="2">
    <location>
        <begin position="202"/>
        <end position="214"/>
    </location>
</feature>
<gene>
    <name evidence="4" type="ORF">FIESC28_02092</name>
</gene>
<evidence type="ECO:0000256" key="1">
    <source>
        <dbReference type="SAM" id="Coils"/>
    </source>
</evidence>
<dbReference type="OrthoDB" id="5377952at2759"/>
<reference evidence="4 5" key="1">
    <citation type="submission" date="2018-06" db="EMBL/GenBank/DDBJ databases">
        <title>Fusarium incarnatum-equiseti species complex species 28.</title>
        <authorList>
            <person name="Gardiner D.M."/>
        </authorList>
    </citation>
    <scope>NUCLEOTIDE SEQUENCE [LARGE SCALE GENOMIC DNA]</scope>
    <source>
        <strain evidence="4 5">FIESC_28</strain>
    </source>
</reference>
<accession>A0A366S786</accession>
<feature type="domain" description="Inner kinetochore subunit AME1" evidence="3">
    <location>
        <begin position="452"/>
        <end position="637"/>
    </location>
</feature>
<comment type="caution">
    <text evidence="4">The sequence shown here is derived from an EMBL/GenBank/DDBJ whole genome shotgun (WGS) entry which is preliminary data.</text>
</comment>
<evidence type="ECO:0000256" key="2">
    <source>
        <dbReference type="SAM" id="MobiDB-lite"/>
    </source>
</evidence>
<protein>
    <recommendedName>
        <fullName evidence="3">Inner kinetochore subunit AME1 domain-containing protein</fullName>
    </recommendedName>
</protein>
<feature type="region of interest" description="Disordered" evidence="2">
    <location>
        <begin position="47"/>
        <end position="411"/>
    </location>
</feature>